<evidence type="ECO:0000313" key="3">
    <source>
        <dbReference type="Proteomes" id="UP000029079"/>
    </source>
</evidence>
<sequence length="161" mass="18800">MSNEQLKTHTIFMCMVTTMVCVSFFTTMGISWHTMQRISLMLLIMWPVAFSIKQWVTMPIVRRIHEHVLPAAVENKKRHTFPLFVILINSGLITFLLLAVAQIYPSDFLATFLDTWEKKLMVLIPLFFFVLRPSIEWLISEGRHDLVERIESKSNTINSNK</sequence>
<organism evidence="2 3">
    <name type="scientific">Weissella ceti</name>
    <dbReference type="NCBI Taxonomy" id="759620"/>
    <lineage>
        <taxon>Bacteria</taxon>
        <taxon>Bacillati</taxon>
        <taxon>Bacillota</taxon>
        <taxon>Bacilli</taxon>
        <taxon>Lactobacillales</taxon>
        <taxon>Lactobacillaceae</taxon>
        <taxon>Weissella</taxon>
    </lineage>
</organism>
<evidence type="ECO:0000256" key="1">
    <source>
        <dbReference type="SAM" id="Phobius"/>
    </source>
</evidence>
<dbReference type="PATRIC" id="fig|759620.7.peg.234"/>
<evidence type="ECO:0000313" key="2">
    <source>
        <dbReference type="EMBL" id="AIM62500.1"/>
    </source>
</evidence>
<keyword evidence="1" id="KW-0472">Membrane</keyword>
<dbReference type="STRING" id="759620.WS105_0246"/>
<keyword evidence="1" id="KW-1133">Transmembrane helix</keyword>
<protein>
    <submittedName>
        <fullName evidence="2">Putative integral inner membrane protein</fullName>
    </submittedName>
</protein>
<accession>A0A088GIQ8</accession>
<reference evidence="2 3" key="1">
    <citation type="journal article" date="2014" name="Genome Announc.">
        <title>Complete Genome Sequences of Fish Pathogenic Weissella ceti Strains WS74 and WS105.</title>
        <authorList>
            <person name="Figueiredo H.C."/>
            <person name="Leal C.A."/>
            <person name="Dorella F.A."/>
            <person name="Carvalho A.F."/>
            <person name="Soares S.C."/>
            <person name="Pereira F.L."/>
            <person name="Azevedo V.A."/>
        </authorList>
    </citation>
    <scope>NUCLEOTIDE SEQUENCE [LARGE SCALE GENOMIC DNA]</scope>
    <source>
        <strain evidence="2 3">WS74</strain>
    </source>
</reference>
<dbReference type="KEGG" id="wci:WS105_0246"/>
<feature type="transmembrane region" description="Helical" evidence="1">
    <location>
        <begin position="81"/>
        <end position="100"/>
    </location>
</feature>
<dbReference type="RefSeq" id="WP_009495734.1">
    <property type="nucleotide sequence ID" value="NZ_CP009223.1"/>
</dbReference>
<dbReference type="Proteomes" id="UP000029079">
    <property type="component" value="Chromosome"/>
</dbReference>
<dbReference type="KEGG" id="wct:WS74_0248"/>
<feature type="transmembrane region" description="Helical" evidence="1">
    <location>
        <begin position="12"/>
        <end position="32"/>
    </location>
</feature>
<dbReference type="EMBL" id="CP009223">
    <property type="protein sequence ID" value="AIM62500.1"/>
    <property type="molecule type" value="Genomic_DNA"/>
</dbReference>
<proteinExistence type="predicted"/>
<name>A0A088GIQ8_9LACO</name>
<gene>
    <name evidence="2" type="ORF">WS74_0248</name>
</gene>
<reference evidence="3" key="2">
    <citation type="submission" date="2014-08" db="EMBL/GenBank/DDBJ databases">
        <title>Complete genome of Weissella ceti strain WS74 isolated from diseased rainbow trout in Brazil.</title>
        <authorList>
            <person name="Figueiredo H.C.P."/>
            <person name="Leal C.A.G."/>
            <person name="Pereira F.L."/>
            <person name="Soares S.C."/>
            <person name="Dorella F.A."/>
            <person name="Carvalho A.F."/>
            <person name="Azevedo V.A.C."/>
        </authorList>
    </citation>
    <scope>NUCLEOTIDE SEQUENCE [LARGE SCALE GENOMIC DNA]</scope>
    <source>
        <strain evidence="3">WS74</strain>
    </source>
</reference>
<feature type="transmembrane region" description="Helical" evidence="1">
    <location>
        <begin position="120"/>
        <end position="139"/>
    </location>
</feature>
<keyword evidence="1" id="KW-0812">Transmembrane</keyword>
<keyword evidence="3" id="KW-1185">Reference proteome</keyword>
<dbReference type="AlphaFoldDB" id="A0A088GIQ8"/>